<accession>A0A9W7M5W7</accession>
<dbReference type="AlphaFoldDB" id="A0A9W7M5W7"/>
<dbReference type="GO" id="GO:0022625">
    <property type="term" value="C:cytosolic large ribosomal subunit"/>
    <property type="evidence" value="ECO:0007669"/>
    <property type="project" value="TreeGrafter"/>
</dbReference>
<dbReference type="GO" id="GO:0002181">
    <property type="term" value="P:cytoplasmic translation"/>
    <property type="evidence" value="ECO:0007669"/>
    <property type="project" value="TreeGrafter"/>
</dbReference>
<evidence type="ECO:0008006" key="4">
    <source>
        <dbReference type="Google" id="ProtNLM"/>
    </source>
</evidence>
<reference evidence="2" key="1">
    <citation type="submission" date="2023-05" db="EMBL/GenBank/DDBJ databases">
        <title>Genome and transcriptome analyses reveal genes involved in the formation of fine ridges on petal epidermal cells in Hibiscus trionum.</title>
        <authorList>
            <person name="Koshimizu S."/>
            <person name="Masuda S."/>
            <person name="Ishii T."/>
            <person name="Shirasu K."/>
            <person name="Hoshino A."/>
            <person name="Arita M."/>
        </authorList>
    </citation>
    <scope>NUCLEOTIDE SEQUENCE</scope>
    <source>
        <strain evidence="2">Hamamatsu line</strain>
    </source>
</reference>
<protein>
    <recommendedName>
        <fullName evidence="4">60S ribosomal protein L6</fullName>
    </recommendedName>
</protein>
<dbReference type="PANTHER" id="PTHR10715">
    <property type="entry name" value="60S RIBOSOMAL PROTEIN L6"/>
    <property type="match status" value="1"/>
</dbReference>
<dbReference type="PANTHER" id="PTHR10715:SF0">
    <property type="entry name" value="LARGE RIBOSOMAL SUBUNIT PROTEIN EL6"/>
    <property type="match status" value="1"/>
</dbReference>
<dbReference type="OrthoDB" id="2436667at2759"/>
<name>A0A9W7M5W7_HIBTR</name>
<feature type="compositionally biased region" description="Basic and acidic residues" evidence="1">
    <location>
        <begin position="13"/>
        <end position="24"/>
    </location>
</feature>
<dbReference type="GO" id="GO:0003735">
    <property type="term" value="F:structural constituent of ribosome"/>
    <property type="evidence" value="ECO:0007669"/>
    <property type="project" value="InterPro"/>
</dbReference>
<gene>
    <name evidence="2" type="ORF">HRI_002782000</name>
</gene>
<keyword evidence="3" id="KW-1185">Reference proteome</keyword>
<evidence type="ECO:0000313" key="2">
    <source>
        <dbReference type="EMBL" id="GMI91127.1"/>
    </source>
</evidence>
<sequence length="89" mass="9837">MTPSLRPPASADKPPKFYPAEDVKKSLLNKRKPKSTKLRASITPGTVLILLAGRFMGKRVVFLKQSLIFVLSLHTLLSSQVNTPLLIQP</sequence>
<evidence type="ECO:0000313" key="3">
    <source>
        <dbReference type="Proteomes" id="UP001165190"/>
    </source>
</evidence>
<feature type="region of interest" description="Disordered" evidence="1">
    <location>
        <begin position="1"/>
        <end position="24"/>
    </location>
</feature>
<dbReference type="InterPro" id="IPR000915">
    <property type="entry name" value="60S_ribosomal_eL6"/>
</dbReference>
<dbReference type="Proteomes" id="UP001165190">
    <property type="component" value="Unassembled WGS sequence"/>
</dbReference>
<dbReference type="GO" id="GO:0003723">
    <property type="term" value="F:RNA binding"/>
    <property type="evidence" value="ECO:0007669"/>
    <property type="project" value="TreeGrafter"/>
</dbReference>
<evidence type="ECO:0000256" key="1">
    <source>
        <dbReference type="SAM" id="MobiDB-lite"/>
    </source>
</evidence>
<dbReference type="EMBL" id="BSYR01000024">
    <property type="protein sequence ID" value="GMI91127.1"/>
    <property type="molecule type" value="Genomic_DNA"/>
</dbReference>
<dbReference type="GO" id="GO:0000027">
    <property type="term" value="P:ribosomal large subunit assembly"/>
    <property type="evidence" value="ECO:0007669"/>
    <property type="project" value="TreeGrafter"/>
</dbReference>
<proteinExistence type="predicted"/>
<comment type="caution">
    <text evidence="2">The sequence shown here is derived from an EMBL/GenBank/DDBJ whole genome shotgun (WGS) entry which is preliminary data.</text>
</comment>
<organism evidence="2 3">
    <name type="scientific">Hibiscus trionum</name>
    <name type="common">Flower of an hour</name>
    <dbReference type="NCBI Taxonomy" id="183268"/>
    <lineage>
        <taxon>Eukaryota</taxon>
        <taxon>Viridiplantae</taxon>
        <taxon>Streptophyta</taxon>
        <taxon>Embryophyta</taxon>
        <taxon>Tracheophyta</taxon>
        <taxon>Spermatophyta</taxon>
        <taxon>Magnoliopsida</taxon>
        <taxon>eudicotyledons</taxon>
        <taxon>Gunneridae</taxon>
        <taxon>Pentapetalae</taxon>
        <taxon>rosids</taxon>
        <taxon>malvids</taxon>
        <taxon>Malvales</taxon>
        <taxon>Malvaceae</taxon>
        <taxon>Malvoideae</taxon>
        <taxon>Hibiscus</taxon>
    </lineage>
</organism>
<dbReference type="SUPFAM" id="SSF50104">
    <property type="entry name" value="Translation proteins SH3-like domain"/>
    <property type="match status" value="1"/>
</dbReference>
<dbReference type="InterPro" id="IPR008991">
    <property type="entry name" value="Translation_prot_SH3-like_sf"/>
</dbReference>